<name>A0A1Y1YH20_9FUNG</name>
<dbReference type="Proteomes" id="UP000193498">
    <property type="component" value="Unassembled WGS sequence"/>
</dbReference>
<feature type="region of interest" description="Disordered" evidence="1">
    <location>
        <begin position="1"/>
        <end position="413"/>
    </location>
</feature>
<evidence type="ECO:0000313" key="3">
    <source>
        <dbReference type="Proteomes" id="UP000193498"/>
    </source>
</evidence>
<feature type="compositionally biased region" description="Polar residues" evidence="1">
    <location>
        <begin position="17"/>
        <end position="29"/>
    </location>
</feature>
<feature type="compositionally biased region" description="Basic and acidic residues" evidence="1">
    <location>
        <begin position="371"/>
        <end position="385"/>
    </location>
</feature>
<feature type="compositionally biased region" description="Pro residues" evidence="1">
    <location>
        <begin position="46"/>
        <end position="58"/>
    </location>
</feature>
<reference evidence="2 3" key="1">
    <citation type="submission" date="2016-07" db="EMBL/GenBank/DDBJ databases">
        <title>Pervasive Adenine N6-methylation of Active Genes in Fungi.</title>
        <authorList>
            <consortium name="DOE Joint Genome Institute"/>
            <person name="Mondo S.J."/>
            <person name="Dannebaum R.O."/>
            <person name="Kuo R.C."/>
            <person name="Labutti K."/>
            <person name="Haridas S."/>
            <person name="Kuo A."/>
            <person name="Salamov A."/>
            <person name="Ahrendt S.R."/>
            <person name="Lipzen A."/>
            <person name="Sullivan W."/>
            <person name="Andreopoulos W.B."/>
            <person name="Clum A."/>
            <person name="Lindquist E."/>
            <person name="Daum C."/>
            <person name="Ramamoorthy G.K."/>
            <person name="Gryganskyi A."/>
            <person name="Culley D."/>
            <person name="Magnuson J.K."/>
            <person name="James T.Y."/>
            <person name="O'Malley M.A."/>
            <person name="Stajich J.E."/>
            <person name="Spatafora J.W."/>
            <person name="Visel A."/>
            <person name="Grigoriev I.V."/>
        </authorList>
    </citation>
    <scope>NUCLEOTIDE SEQUENCE [LARGE SCALE GENOMIC DNA]</scope>
    <source>
        <strain evidence="2 3">CBS 931.73</strain>
    </source>
</reference>
<evidence type="ECO:0000256" key="1">
    <source>
        <dbReference type="SAM" id="MobiDB-lite"/>
    </source>
</evidence>
<comment type="caution">
    <text evidence="2">The sequence shown here is derived from an EMBL/GenBank/DDBJ whole genome shotgun (WGS) entry which is preliminary data.</text>
</comment>
<dbReference type="AlphaFoldDB" id="A0A1Y1YH20"/>
<gene>
    <name evidence="2" type="ORF">K493DRAFT_14868</name>
</gene>
<accession>A0A1Y1YH20</accession>
<proteinExistence type="predicted"/>
<feature type="compositionally biased region" description="Basic and acidic residues" evidence="1">
    <location>
        <begin position="250"/>
        <end position="265"/>
    </location>
</feature>
<evidence type="ECO:0000313" key="2">
    <source>
        <dbReference type="EMBL" id="ORX97320.1"/>
    </source>
</evidence>
<feature type="compositionally biased region" description="Pro residues" evidence="1">
    <location>
        <begin position="143"/>
        <end position="154"/>
    </location>
</feature>
<feature type="compositionally biased region" description="Pro residues" evidence="1">
    <location>
        <begin position="68"/>
        <end position="86"/>
    </location>
</feature>
<dbReference type="EMBL" id="MCFE01000135">
    <property type="protein sequence ID" value="ORX97320.1"/>
    <property type="molecule type" value="Genomic_DNA"/>
</dbReference>
<sequence length="413" mass="44650">MYQNSNASAMAGIPPQFGQSLGPTSQGPPQSMPGFPLRPPESRPGGPVPPPLSGPPNEPAMGGRDMPSGPPPGPPGFMRRTPPPFSHQPREESQRMPEIGGGMRGPYGADGRTQPYMSPQQPLKPPNSDGYSSGPPQDYRMPLRPPSAPSPVMRPPEMHPPHPMQASHRGSPFGERRNEMEMDPSKVKQEPSNRPGNGMNPYHRNEAHSLPGSVERSPRMHQNESPYNVDLARRSLGPGIPTPSSMSMMMDHKTHMMSPSDERKNSPVAGIKDLRTLTPSPAPTHNDGRHADVKRASMPPEIRNMKESPSPHPQHARPDGMNTLNKPSNYSPISSRPDKPGMGAPPRQVDEDYDGAEALVGISEKAASMGRHADPKDNYSQEHRPGSAPLTGPQNSNGHHQSPRLPGPQPSSN</sequence>
<feature type="compositionally biased region" description="Basic and acidic residues" evidence="1">
    <location>
        <begin position="174"/>
        <end position="191"/>
    </location>
</feature>
<protein>
    <submittedName>
        <fullName evidence="2">Uncharacterized protein</fullName>
    </submittedName>
</protein>
<organism evidence="2 3">
    <name type="scientific">Basidiobolus meristosporus CBS 931.73</name>
    <dbReference type="NCBI Taxonomy" id="1314790"/>
    <lineage>
        <taxon>Eukaryota</taxon>
        <taxon>Fungi</taxon>
        <taxon>Fungi incertae sedis</taxon>
        <taxon>Zoopagomycota</taxon>
        <taxon>Entomophthoromycotina</taxon>
        <taxon>Basidiobolomycetes</taxon>
        <taxon>Basidiobolales</taxon>
        <taxon>Basidiobolaceae</taxon>
        <taxon>Basidiobolus</taxon>
    </lineage>
</organism>
<feature type="compositionally biased region" description="Polar residues" evidence="1">
    <location>
        <begin position="322"/>
        <end position="334"/>
    </location>
</feature>
<feature type="compositionally biased region" description="Basic and acidic residues" evidence="1">
    <location>
        <begin position="286"/>
        <end position="295"/>
    </location>
</feature>
<keyword evidence="3" id="KW-1185">Reference proteome</keyword>
<dbReference type="InParanoid" id="A0A1Y1YH20"/>